<protein>
    <submittedName>
        <fullName evidence="2">RNA-binding protein</fullName>
    </submittedName>
</protein>
<dbReference type="InterPro" id="IPR014330">
    <property type="entry name" value="RNA-bd_S4-rel_YaaA"/>
</dbReference>
<evidence type="ECO:0000256" key="1">
    <source>
        <dbReference type="PROSITE-ProRule" id="PRU00182"/>
    </source>
</evidence>
<gene>
    <name evidence="2" type="ORF">AFK71_05620</name>
</gene>
<keyword evidence="1" id="KW-0694">RNA-binding</keyword>
<dbReference type="InterPro" id="IPR036986">
    <property type="entry name" value="S4_RNA-bd_sf"/>
</dbReference>
<dbReference type="RefSeq" id="WP_050350582.1">
    <property type="nucleotide sequence ID" value="NZ_BOSN01000007.1"/>
</dbReference>
<dbReference type="GO" id="GO:0003723">
    <property type="term" value="F:RNA binding"/>
    <property type="evidence" value="ECO:0007669"/>
    <property type="project" value="UniProtKB-KW"/>
</dbReference>
<sequence length="75" mass="8532">MCEKITIQTEYIPLGQFIKLINILESGGMVKTYLQDVGVLVNGEREHRRGRKLYNGDMVEIDEVGCFQVEQAKEG</sequence>
<keyword evidence="3" id="KW-1185">Reference proteome</keyword>
<evidence type="ECO:0000313" key="3">
    <source>
        <dbReference type="Proteomes" id="UP000036780"/>
    </source>
</evidence>
<dbReference type="SUPFAM" id="SSF55174">
    <property type="entry name" value="Alpha-L RNA-binding motif"/>
    <property type="match status" value="1"/>
</dbReference>
<accession>A0A0L0QSL8</accession>
<dbReference type="EMBL" id="LGTO01000005">
    <property type="protein sequence ID" value="KNE21168.1"/>
    <property type="molecule type" value="Genomic_DNA"/>
</dbReference>
<comment type="caution">
    <text evidence="2">The sequence shown here is derived from an EMBL/GenBank/DDBJ whole genome shotgun (WGS) entry which is preliminary data.</text>
</comment>
<dbReference type="Gene3D" id="3.10.290.10">
    <property type="entry name" value="RNA-binding S4 domain"/>
    <property type="match status" value="1"/>
</dbReference>
<organism evidence="2 3">
    <name type="scientific">Virgibacillus pantothenticus</name>
    <dbReference type="NCBI Taxonomy" id="1473"/>
    <lineage>
        <taxon>Bacteria</taxon>
        <taxon>Bacillati</taxon>
        <taxon>Bacillota</taxon>
        <taxon>Bacilli</taxon>
        <taxon>Bacillales</taxon>
        <taxon>Bacillaceae</taxon>
        <taxon>Virgibacillus</taxon>
    </lineage>
</organism>
<name>A0A0L0QSL8_VIRPA</name>
<dbReference type="Pfam" id="PF13275">
    <property type="entry name" value="S4_2"/>
    <property type="match status" value="1"/>
</dbReference>
<proteinExistence type="predicted"/>
<dbReference type="NCBIfam" id="TIGR02988">
    <property type="entry name" value="YaaA_near_RecF"/>
    <property type="match status" value="1"/>
</dbReference>
<dbReference type="Proteomes" id="UP000036780">
    <property type="component" value="Unassembled WGS sequence"/>
</dbReference>
<dbReference type="OrthoDB" id="9811532at2"/>
<reference evidence="3" key="1">
    <citation type="submission" date="2015-07" db="EMBL/GenBank/DDBJ databases">
        <title>Fjat-10053 dsm26.</title>
        <authorList>
            <person name="Liu B."/>
            <person name="Wang J."/>
            <person name="Zhu Y."/>
            <person name="Liu G."/>
            <person name="Chen Q."/>
            <person name="Chen Z."/>
            <person name="Lan J."/>
            <person name="Che J."/>
            <person name="Ge C."/>
            <person name="Shi H."/>
            <person name="Pan Z."/>
            <person name="Liu X."/>
        </authorList>
    </citation>
    <scope>NUCLEOTIDE SEQUENCE [LARGE SCALE GENOMIC DNA]</scope>
    <source>
        <strain evidence="3">DSM 26</strain>
    </source>
</reference>
<evidence type="ECO:0000313" key="2">
    <source>
        <dbReference type="EMBL" id="KNE21168.1"/>
    </source>
</evidence>
<dbReference type="PROSITE" id="PS50889">
    <property type="entry name" value="S4"/>
    <property type="match status" value="1"/>
</dbReference>
<dbReference type="PATRIC" id="fig|1473.5.peg.4108"/>
<dbReference type="GeneID" id="66868744"/>
<dbReference type="AlphaFoldDB" id="A0A0L0QSL8"/>